<keyword evidence="1" id="KW-0812">Transmembrane</keyword>
<name>A0A415EJM3_ENTCA</name>
<evidence type="ECO:0000256" key="1">
    <source>
        <dbReference type="SAM" id="Phobius"/>
    </source>
</evidence>
<protein>
    <submittedName>
        <fullName evidence="2">Uncharacterized protein</fullName>
    </submittedName>
</protein>
<keyword evidence="1" id="KW-0472">Membrane</keyword>
<organism evidence="2 3">
    <name type="scientific">Enterococcus casseliflavus</name>
    <name type="common">Enterococcus flavescens</name>
    <dbReference type="NCBI Taxonomy" id="37734"/>
    <lineage>
        <taxon>Bacteria</taxon>
        <taxon>Bacillati</taxon>
        <taxon>Bacillota</taxon>
        <taxon>Bacilli</taxon>
        <taxon>Lactobacillales</taxon>
        <taxon>Enterococcaceae</taxon>
        <taxon>Enterococcus</taxon>
    </lineage>
</organism>
<evidence type="ECO:0000313" key="2">
    <source>
        <dbReference type="EMBL" id="RHK01889.1"/>
    </source>
</evidence>
<proteinExistence type="predicted"/>
<dbReference type="EMBL" id="QRMZ01000054">
    <property type="protein sequence ID" value="RHK01889.1"/>
    <property type="molecule type" value="Genomic_DNA"/>
</dbReference>
<dbReference type="Proteomes" id="UP000286288">
    <property type="component" value="Unassembled WGS sequence"/>
</dbReference>
<dbReference type="AlphaFoldDB" id="A0A415EJM3"/>
<keyword evidence="1" id="KW-1133">Transmembrane helix</keyword>
<gene>
    <name evidence="2" type="ORF">DW084_18230</name>
</gene>
<sequence>MNYTVTNLRHLRIAQISLLTYYIYLAFHDNIFKAIPLLFISGILDSVYPPDYANQSFWFPHKKKTIFLKNNNLFLEGALEILIIIVLGIFLSHVF</sequence>
<feature type="transmembrane region" description="Helical" evidence="1">
    <location>
        <begin position="73"/>
        <end position="94"/>
    </location>
</feature>
<reference evidence="2 3" key="1">
    <citation type="submission" date="2018-08" db="EMBL/GenBank/DDBJ databases">
        <title>A genome reference for cultivated species of the human gut microbiota.</title>
        <authorList>
            <person name="Zou Y."/>
            <person name="Xue W."/>
            <person name="Luo G."/>
        </authorList>
    </citation>
    <scope>NUCLEOTIDE SEQUENCE [LARGE SCALE GENOMIC DNA]</scope>
    <source>
        <strain evidence="2 3">AF48-16</strain>
    </source>
</reference>
<evidence type="ECO:0000313" key="3">
    <source>
        <dbReference type="Proteomes" id="UP000286288"/>
    </source>
</evidence>
<accession>A0A415EJM3</accession>
<comment type="caution">
    <text evidence="2">The sequence shown here is derived from an EMBL/GenBank/DDBJ whole genome shotgun (WGS) entry which is preliminary data.</text>
</comment>